<evidence type="ECO:0000313" key="3">
    <source>
        <dbReference type="Proteomes" id="UP000319462"/>
    </source>
</evidence>
<sequence>MHAPTLALFSSSLCRTRWRTRPAELSLYVSELCLLHVNGRKKNVKVFITTIRTHVYAHGSHGSPLTFRIFALPALFFSVCLTHMRCSLLFGGHDSLDTHAQLAVVLFSLLAASLHCAPWSMSSEVEQLSLVDQQAPECANVEEDDRVRHSECVNMKEVALHELLRQLGCAGDSNGRVAHNPSGTFTSSSASCLPPEILDALLHYLVGQQEDIQQLTARAQLLDEQHARDAEKMELLNERTERLKKTVATMSAKSSADVKEFREYLEQNACANKQRQRELVDLSRKREKLELEVKRARMEVDRLRKISKRVR</sequence>
<evidence type="ECO:0000256" key="1">
    <source>
        <dbReference type="SAM" id="Coils"/>
    </source>
</evidence>
<evidence type="ECO:0000313" key="2">
    <source>
        <dbReference type="EMBL" id="SYZ65302.1"/>
    </source>
</evidence>
<name>A0A3P3Z523_LEIBR</name>
<reference evidence="2 3" key="1">
    <citation type="submission" date="2018-09" db="EMBL/GenBank/DDBJ databases">
        <authorList>
            <person name="Peiro R."/>
            <person name="Begona"/>
            <person name="Cbmso G."/>
            <person name="Lopez M."/>
            <person name="Gonzalez S."/>
        </authorList>
    </citation>
    <scope>NUCLEOTIDE SEQUENCE [LARGE SCALE GENOMIC DNA]</scope>
</reference>
<accession>A0A3P3Z523</accession>
<protein>
    <submittedName>
        <fullName evidence="2">Hypothetical_protein</fullName>
    </submittedName>
</protein>
<proteinExistence type="predicted"/>
<dbReference type="EMBL" id="LS997619">
    <property type="protein sequence ID" value="SYZ65302.1"/>
    <property type="molecule type" value="Genomic_DNA"/>
</dbReference>
<gene>
    <name evidence="2" type="ORF">LBRM2904_20.3420</name>
</gene>
<feature type="coiled-coil region" evidence="1">
    <location>
        <begin position="205"/>
        <end position="306"/>
    </location>
</feature>
<dbReference type="Proteomes" id="UP000319462">
    <property type="component" value="Chromosome 20"/>
</dbReference>
<dbReference type="AlphaFoldDB" id="A0A3P3Z523"/>
<keyword evidence="1" id="KW-0175">Coiled coil</keyword>
<organism evidence="2 3">
    <name type="scientific">Leishmania braziliensis MHOM/BR/75/M2904</name>
    <dbReference type="NCBI Taxonomy" id="420245"/>
    <lineage>
        <taxon>Eukaryota</taxon>
        <taxon>Discoba</taxon>
        <taxon>Euglenozoa</taxon>
        <taxon>Kinetoplastea</taxon>
        <taxon>Metakinetoplastina</taxon>
        <taxon>Trypanosomatida</taxon>
        <taxon>Trypanosomatidae</taxon>
        <taxon>Leishmaniinae</taxon>
        <taxon>Leishmania</taxon>
        <taxon>Leishmania braziliensis species complex</taxon>
    </lineage>
</organism>